<keyword evidence="2" id="KW-0479">Metal-binding</keyword>
<feature type="domain" description="THAP-type" evidence="11">
    <location>
        <begin position="10"/>
        <end position="103"/>
    </location>
</feature>
<keyword evidence="3 7" id="KW-0863">Zinc-finger</keyword>
<keyword evidence="6" id="KW-0539">Nucleus</keyword>
<dbReference type="SUPFAM" id="SSF57667">
    <property type="entry name" value="beta-beta-alpha zinc fingers"/>
    <property type="match status" value="2"/>
</dbReference>
<dbReference type="PROSITE" id="PS50157">
    <property type="entry name" value="ZINC_FINGER_C2H2_2"/>
    <property type="match status" value="4"/>
</dbReference>
<dbReference type="SMART" id="SM00980">
    <property type="entry name" value="THAP"/>
    <property type="match status" value="1"/>
</dbReference>
<dbReference type="Pfam" id="PF23015">
    <property type="entry name" value="zf-WIZ"/>
    <property type="match status" value="1"/>
</dbReference>
<dbReference type="KEGG" id="cgob:115015688"/>
<dbReference type="Gene3D" id="3.30.160.60">
    <property type="entry name" value="Classic Zinc Finger"/>
    <property type="match status" value="1"/>
</dbReference>
<keyword evidence="12" id="KW-1185">Reference proteome</keyword>
<feature type="compositionally biased region" description="Polar residues" evidence="9">
    <location>
        <begin position="554"/>
        <end position="567"/>
    </location>
</feature>
<feature type="compositionally biased region" description="Basic and acidic residues" evidence="9">
    <location>
        <begin position="535"/>
        <end position="544"/>
    </location>
</feature>
<keyword evidence="5 8" id="KW-0238">DNA-binding</keyword>
<evidence type="ECO:0000256" key="4">
    <source>
        <dbReference type="ARBA" id="ARBA00022833"/>
    </source>
</evidence>
<dbReference type="GO" id="GO:0005634">
    <property type="term" value="C:nucleus"/>
    <property type="evidence" value="ECO:0007669"/>
    <property type="project" value="UniProtKB-SubCell"/>
</dbReference>
<feature type="compositionally biased region" description="Low complexity" evidence="9">
    <location>
        <begin position="488"/>
        <end position="512"/>
    </location>
</feature>
<dbReference type="Pfam" id="PF05485">
    <property type="entry name" value="THAP"/>
    <property type="match status" value="1"/>
</dbReference>
<evidence type="ECO:0000256" key="6">
    <source>
        <dbReference type="ARBA" id="ARBA00023242"/>
    </source>
</evidence>
<dbReference type="InterPro" id="IPR013087">
    <property type="entry name" value="Znf_C2H2_type"/>
</dbReference>
<feature type="domain" description="C2H2-type" evidence="10">
    <location>
        <begin position="168"/>
        <end position="190"/>
    </location>
</feature>
<gene>
    <name evidence="13" type="primary">LOC115015688</name>
</gene>
<keyword evidence="4" id="KW-0862">Zinc</keyword>
<dbReference type="PANTHER" id="PTHR24396">
    <property type="entry name" value="ZINC FINGER PROTEIN"/>
    <property type="match status" value="1"/>
</dbReference>
<evidence type="ECO:0000313" key="12">
    <source>
        <dbReference type="Proteomes" id="UP000504630"/>
    </source>
</evidence>
<feature type="region of interest" description="Disordered" evidence="9">
    <location>
        <begin position="234"/>
        <end position="319"/>
    </location>
</feature>
<dbReference type="GO" id="GO:0000981">
    <property type="term" value="F:DNA-binding transcription factor activity, RNA polymerase II-specific"/>
    <property type="evidence" value="ECO:0007669"/>
    <property type="project" value="TreeGrafter"/>
</dbReference>
<feature type="compositionally biased region" description="Polar residues" evidence="9">
    <location>
        <begin position="840"/>
        <end position="853"/>
    </location>
</feature>
<dbReference type="OrthoDB" id="8963894at2759"/>
<dbReference type="GO" id="GO:0008270">
    <property type="term" value="F:zinc ion binding"/>
    <property type="evidence" value="ECO:0007669"/>
    <property type="project" value="UniProtKB-KW"/>
</dbReference>
<evidence type="ECO:0000256" key="7">
    <source>
        <dbReference type="PROSITE-ProRule" id="PRU00042"/>
    </source>
</evidence>
<feature type="compositionally biased region" description="Polar residues" evidence="9">
    <location>
        <begin position="235"/>
        <end position="246"/>
    </location>
</feature>
<feature type="region of interest" description="Disordered" evidence="9">
    <location>
        <begin position="392"/>
        <end position="430"/>
    </location>
</feature>
<dbReference type="SMART" id="SM00692">
    <property type="entry name" value="DM3"/>
    <property type="match status" value="1"/>
</dbReference>
<dbReference type="InterPro" id="IPR006612">
    <property type="entry name" value="THAP_Znf"/>
</dbReference>
<organism evidence="12 13">
    <name type="scientific">Cottoperca gobio</name>
    <name type="common">Frogmouth</name>
    <name type="synonym">Aphritis gobio</name>
    <dbReference type="NCBI Taxonomy" id="56716"/>
    <lineage>
        <taxon>Eukaryota</taxon>
        <taxon>Metazoa</taxon>
        <taxon>Chordata</taxon>
        <taxon>Craniata</taxon>
        <taxon>Vertebrata</taxon>
        <taxon>Euteleostomi</taxon>
        <taxon>Actinopterygii</taxon>
        <taxon>Neopterygii</taxon>
        <taxon>Teleostei</taxon>
        <taxon>Neoteleostei</taxon>
        <taxon>Acanthomorphata</taxon>
        <taxon>Eupercaria</taxon>
        <taxon>Perciformes</taxon>
        <taxon>Notothenioidei</taxon>
        <taxon>Bovichtidae</taxon>
        <taxon>Cottoperca</taxon>
    </lineage>
</organism>
<feature type="region of interest" description="Disordered" evidence="9">
    <location>
        <begin position="767"/>
        <end position="859"/>
    </location>
</feature>
<feature type="compositionally biased region" description="Polar residues" evidence="9">
    <location>
        <begin position="773"/>
        <end position="788"/>
    </location>
</feature>
<evidence type="ECO:0000256" key="2">
    <source>
        <dbReference type="ARBA" id="ARBA00022723"/>
    </source>
</evidence>
<comment type="subcellular location">
    <subcellularLocation>
        <location evidence="1">Nucleus</location>
    </subcellularLocation>
</comment>
<evidence type="ECO:0000313" key="13">
    <source>
        <dbReference type="RefSeq" id="XP_029299066.1"/>
    </source>
</evidence>
<name>A0A6J2QMU9_COTGO</name>
<feature type="domain" description="C2H2-type" evidence="10">
    <location>
        <begin position="695"/>
        <end position="717"/>
    </location>
</feature>
<dbReference type="InterPro" id="IPR036236">
    <property type="entry name" value="Znf_C2H2_sf"/>
</dbReference>
<accession>A0A6J2QMU9</accession>
<feature type="compositionally biased region" description="Low complexity" evidence="9">
    <location>
        <begin position="414"/>
        <end position="423"/>
    </location>
</feature>
<dbReference type="GeneID" id="115015688"/>
<dbReference type="SMART" id="SM00355">
    <property type="entry name" value="ZnF_C2H2"/>
    <property type="match status" value="6"/>
</dbReference>
<dbReference type="SUPFAM" id="SSF57716">
    <property type="entry name" value="Glucocorticoid receptor-like (DNA-binding domain)"/>
    <property type="match status" value="1"/>
</dbReference>
<dbReference type="AlphaFoldDB" id="A0A6J2QMU9"/>
<feature type="domain" description="C2H2-type" evidence="10">
    <location>
        <begin position="433"/>
        <end position="455"/>
    </location>
</feature>
<feature type="region of interest" description="Disordered" evidence="9">
    <location>
        <begin position="647"/>
        <end position="691"/>
    </location>
</feature>
<evidence type="ECO:0000256" key="1">
    <source>
        <dbReference type="ARBA" id="ARBA00004123"/>
    </source>
</evidence>
<evidence type="ECO:0000259" key="11">
    <source>
        <dbReference type="PROSITE" id="PS50950"/>
    </source>
</evidence>
<dbReference type="PROSITE" id="PS50950">
    <property type="entry name" value="ZF_THAP"/>
    <property type="match status" value="1"/>
</dbReference>
<dbReference type="PROSITE" id="PS00028">
    <property type="entry name" value="ZINC_FINGER_C2H2_1"/>
    <property type="match status" value="5"/>
</dbReference>
<evidence type="ECO:0000256" key="3">
    <source>
        <dbReference type="ARBA" id="ARBA00022771"/>
    </source>
</evidence>
<dbReference type="Proteomes" id="UP000504630">
    <property type="component" value="Chromosome 1"/>
</dbReference>
<feature type="compositionally biased region" description="Basic and acidic residues" evidence="9">
    <location>
        <begin position="269"/>
        <end position="280"/>
    </location>
</feature>
<evidence type="ECO:0000259" key="10">
    <source>
        <dbReference type="PROSITE" id="PS50157"/>
    </source>
</evidence>
<sequence length="931" mass="100866">MDNNRSEKSIGKRCAVWGCGAVSKSSRGMFLWPKDEKMSRLWTRQVCLMRANFAGPGKRGSMKPTICGKHFEKSCFEQSTMMAMEMGFKNKFKLNADAVPTILPGPQSVQASTPIQSPPLKIRRYTFPKRERAKLCTQEPQRVNVPIPQKKPTSLSAAMDSHATPQSVICEVCGTFFETRKGLSSHARLHLRQLGVTLSESSGAPIELLYELMQERGGSLPDFKADSSAAGLTTLKKTPQQESRTPSAPEDSSDSFKAGSRVTTTPQQMDHRGSPARPKESPTSVLPSPPAGLRLVEPRASEGSSSSSERQTPTKPMWAPLATDAPISLASDTKDEVHVCQLCGCWYGTRKGLSSHARIHLRQIGIPDSDIKGNPIDLLYQIMEEEDLKPIRSEQQGKLTSNNPSRSSSKRPSNRSTPSASPPSKRPKSSENFTCILCGEEFENRKGLAIHARAHLRQIGVVDLPGKTSAIDTVQELVSSGMLEAIHPPQTNNTTSSSAASFPSTSASQSPAKYSRSPLNRAPKAKKGFRLAVDPLHRRPKPEPVEIEVSVEPQGSSTNSNSPTQKSPAAPKPLNAELQSPPTVLCDFCGQLFDTRKALSCHARAHLRQLGLSWSIKTSPIDLLREVMMRGEEGKKVYLPATSLGKATWTPQGSRRSLDSLQPGEAATNPSTSPLDYSMKEKSSSGRSGASHTEASCELCGFCFENRKALASHARAHLRQLGIIEWKADGASSPIDLLSELIRRDPVKVAAITRRYRTGDFYIKKSQRGAASPSLSTDSDSVPGSSLKPSVGRENVGVTAGSSRHSHSHTRSIAAQRSDPGVRSLRGVNLPKRVAPAGGENQNTNSQQPSRSGSIPAMLPKPPLTPLVKLVGKIYSLKCRFCEEVFHGPLSVQERWITHLQKHILSLGYKGKASPPAAAVAAPALVHPVAV</sequence>
<dbReference type="GO" id="GO:0000978">
    <property type="term" value="F:RNA polymerase II cis-regulatory region sequence-specific DNA binding"/>
    <property type="evidence" value="ECO:0007669"/>
    <property type="project" value="TreeGrafter"/>
</dbReference>
<feature type="region of interest" description="Disordered" evidence="9">
    <location>
        <begin position="486"/>
        <end position="574"/>
    </location>
</feature>
<dbReference type="PANTHER" id="PTHR24396:SF29">
    <property type="entry name" value="PROTEIN WIZ ISOFORM X1"/>
    <property type="match status" value="1"/>
</dbReference>
<evidence type="ECO:0000256" key="8">
    <source>
        <dbReference type="PROSITE-ProRule" id="PRU00309"/>
    </source>
</evidence>
<dbReference type="FunCoup" id="A0A6J2QMU9">
    <property type="interactions" value="1"/>
</dbReference>
<evidence type="ECO:0000256" key="5">
    <source>
        <dbReference type="ARBA" id="ARBA00023125"/>
    </source>
</evidence>
<dbReference type="InParanoid" id="A0A6J2QMU9"/>
<protein>
    <submittedName>
        <fullName evidence="13">Protein Wiz-like isoform X1</fullName>
    </submittedName>
</protein>
<proteinExistence type="predicted"/>
<feature type="domain" description="C2H2-type" evidence="10">
    <location>
        <begin position="584"/>
        <end position="606"/>
    </location>
</feature>
<reference evidence="13" key="1">
    <citation type="submission" date="2025-08" db="UniProtKB">
        <authorList>
            <consortium name="RefSeq"/>
        </authorList>
    </citation>
    <scope>IDENTIFICATION</scope>
</reference>
<evidence type="ECO:0000256" key="9">
    <source>
        <dbReference type="SAM" id="MobiDB-lite"/>
    </source>
</evidence>
<dbReference type="RefSeq" id="XP_029299066.1">
    <property type="nucleotide sequence ID" value="XM_029443206.1"/>
</dbReference>
<dbReference type="InterPro" id="IPR055125">
    <property type="entry name" value="Wiz_C_Znf"/>
</dbReference>
<dbReference type="InterPro" id="IPR051643">
    <property type="entry name" value="Transcr_Reg_ZincFinger"/>
</dbReference>